<dbReference type="Proteomes" id="UP000821853">
    <property type="component" value="Chromosome 5"/>
</dbReference>
<protein>
    <recommendedName>
        <fullName evidence="3">F-box domain-containing protein</fullName>
    </recommendedName>
</protein>
<accession>A0A9J6GQ01</accession>
<dbReference type="SUPFAM" id="SSF52047">
    <property type="entry name" value="RNI-like"/>
    <property type="match status" value="1"/>
</dbReference>
<proteinExistence type="predicted"/>
<evidence type="ECO:0008006" key="3">
    <source>
        <dbReference type="Google" id="ProtNLM"/>
    </source>
</evidence>
<dbReference type="OMA" id="RFANWTS"/>
<dbReference type="InterPro" id="IPR036047">
    <property type="entry name" value="F-box-like_dom_sf"/>
</dbReference>
<evidence type="ECO:0000313" key="2">
    <source>
        <dbReference type="Proteomes" id="UP000821853"/>
    </source>
</evidence>
<organism evidence="1 2">
    <name type="scientific">Haemaphysalis longicornis</name>
    <name type="common">Bush tick</name>
    <dbReference type="NCBI Taxonomy" id="44386"/>
    <lineage>
        <taxon>Eukaryota</taxon>
        <taxon>Metazoa</taxon>
        <taxon>Ecdysozoa</taxon>
        <taxon>Arthropoda</taxon>
        <taxon>Chelicerata</taxon>
        <taxon>Arachnida</taxon>
        <taxon>Acari</taxon>
        <taxon>Parasitiformes</taxon>
        <taxon>Ixodida</taxon>
        <taxon>Ixodoidea</taxon>
        <taxon>Ixodidae</taxon>
        <taxon>Haemaphysalinae</taxon>
        <taxon>Haemaphysalis</taxon>
    </lineage>
</organism>
<name>A0A9J6GQ01_HAELO</name>
<dbReference type="CDD" id="cd09917">
    <property type="entry name" value="F-box_SF"/>
    <property type="match status" value="1"/>
</dbReference>
<dbReference type="Gene3D" id="3.80.10.10">
    <property type="entry name" value="Ribonuclease Inhibitor"/>
    <property type="match status" value="2"/>
</dbReference>
<dbReference type="EMBL" id="JABSTR010000007">
    <property type="protein sequence ID" value="KAH9376260.1"/>
    <property type="molecule type" value="Genomic_DNA"/>
</dbReference>
<dbReference type="InterPro" id="IPR032675">
    <property type="entry name" value="LRR_dom_sf"/>
</dbReference>
<dbReference type="SUPFAM" id="SSF81383">
    <property type="entry name" value="F-box domain"/>
    <property type="match status" value="1"/>
</dbReference>
<sequence>MALPDLPDCVLLLVFSMLTFKEICICRRHWRHLASEPAVRRKIDASSVELTVPKLWSLLQTHADANVRAIRIRGDGGHFNRRLWEYKPKIFKCLTHQCPFLTVLEFKHVDLFHNKRITRMSITQLPPTLTHLFLRQCNFHPAQFFRTGEGRAALPALQLLDLGDFWCPPSHIDLGSLDQWPSLRALGLEAWWSVKDKGLRDIFPLLGFLFVLDLEGTRMSENGLEVILLKASNLKYLFVGSTKICGRAFSSVRKHVGCRGTLKITHLCMRNTRVTEISVFQLLKMTPNLRWLAVTSANVPQNAFTRVEAALPKGCRFEPMGPVEDYKCCSHFATDVVKCLKLNELA</sequence>
<dbReference type="OrthoDB" id="6474902at2759"/>
<reference evidence="1 2" key="1">
    <citation type="journal article" date="2020" name="Cell">
        <title>Large-Scale Comparative Analyses of Tick Genomes Elucidate Their Genetic Diversity and Vector Capacities.</title>
        <authorList>
            <consortium name="Tick Genome and Microbiome Consortium (TIGMIC)"/>
            <person name="Jia N."/>
            <person name="Wang J."/>
            <person name="Shi W."/>
            <person name="Du L."/>
            <person name="Sun Y."/>
            <person name="Zhan W."/>
            <person name="Jiang J.F."/>
            <person name="Wang Q."/>
            <person name="Zhang B."/>
            <person name="Ji P."/>
            <person name="Bell-Sakyi L."/>
            <person name="Cui X.M."/>
            <person name="Yuan T.T."/>
            <person name="Jiang B.G."/>
            <person name="Yang W.F."/>
            <person name="Lam T.T."/>
            <person name="Chang Q.C."/>
            <person name="Ding S.J."/>
            <person name="Wang X.J."/>
            <person name="Zhu J.G."/>
            <person name="Ruan X.D."/>
            <person name="Zhao L."/>
            <person name="Wei J.T."/>
            <person name="Ye R.Z."/>
            <person name="Que T.C."/>
            <person name="Du C.H."/>
            <person name="Zhou Y.H."/>
            <person name="Cheng J.X."/>
            <person name="Dai P.F."/>
            <person name="Guo W.B."/>
            <person name="Han X.H."/>
            <person name="Huang E.J."/>
            <person name="Li L.F."/>
            <person name="Wei W."/>
            <person name="Gao Y.C."/>
            <person name="Liu J.Z."/>
            <person name="Shao H.Z."/>
            <person name="Wang X."/>
            <person name="Wang C.C."/>
            <person name="Yang T.C."/>
            <person name="Huo Q.B."/>
            <person name="Li W."/>
            <person name="Chen H.Y."/>
            <person name="Chen S.E."/>
            <person name="Zhou L.G."/>
            <person name="Ni X.B."/>
            <person name="Tian J.H."/>
            <person name="Sheng Y."/>
            <person name="Liu T."/>
            <person name="Pan Y.S."/>
            <person name="Xia L.Y."/>
            <person name="Li J."/>
            <person name="Zhao F."/>
            <person name="Cao W.C."/>
        </authorList>
    </citation>
    <scope>NUCLEOTIDE SEQUENCE [LARGE SCALE GENOMIC DNA]</scope>
    <source>
        <strain evidence="1">HaeL-2018</strain>
    </source>
</reference>
<gene>
    <name evidence="1" type="ORF">HPB48_004471</name>
</gene>
<evidence type="ECO:0000313" key="1">
    <source>
        <dbReference type="EMBL" id="KAH9376260.1"/>
    </source>
</evidence>
<dbReference type="VEuPathDB" id="VectorBase:HLOH_040319"/>
<comment type="caution">
    <text evidence="1">The sequence shown here is derived from an EMBL/GenBank/DDBJ whole genome shotgun (WGS) entry which is preliminary data.</text>
</comment>
<keyword evidence="2" id="KW-1185">Reference proteome</keyword>
<dbReference type="AlphaFoldDB" id="A0A9J6GQ01"/>